<evidence type="ECO:0000256" key="1">
    <source>
        <dbReference type="ARBA" id="ARBA00007626"/>
    </source>
</evidence>
<gene>
    <name evidence="4" type="ORF">CURHAP_LOCUS20349</name>
</gene>
<dbReference type="InterPro" id="IPR050872">
    <property type="entry name" value="PPR_P_subfamily"/>
</dbReference>
<proteinExistence type="inferred from homology"/>
<organism evidence="4 5">
    <name type="scientific">Prunus armeniaca</name>
    <name type="common">Apricot</name>
    <name type="synonym">Armeniaca vulgaris</name>
    <dbReference type="NCBI Taxonomy" id="36596"/>
    <lineage>
        <taxon>Eukaryota</taxon>
        <taxon>Viridiplantae</taxon>
        <taxon>Streptophyta</taxon>
        <taxon>Embryophyta</taxon>
        <taxon>Tracheophyta</taxon>
        <taxon>Spermatophyta</taxon>
        <taxon>Magnoliopsida</taxon>
        <taxon>eudicotyledons</taxon>
        <taxon>Gunneridae</taxon>
        <taxon>Pentapetalae</taxon>
        <taxon>rosids</taxon>
        <taxon>fabids</taxon>
        <taxon>Rosales</taxon>
        <taxon>Rosaceae</taxon>
        <taxon>Amygdaloideae</taxon>
        <taxon>Amygdaleae</taxon>
        <taxon>Prunus</taxon>
    </lineage>
</organism>
<sequence length="216" mass="24465">MMGFHENLVALNCMIDGLCKAGHIDRAMELYKSMETKDSVTYTSLVHNLCRAGRFRCASKLMMKCLKDGKKILRATKRAVLAGLRSSGYTDEAKKLQWKIQHHAKAPALVIFLNISCLGLVTCSTKHRIVIVKSNGESELEWFCRCLRGKDYSNKQIVAMFMNDWPSPETFLKCNWLALLGAVWIELRITTPGRHLMVTQERNTIAMIPEQGKNDG</sequence>
<evidence type="ECO:0000256" key="3">
    <source>
        <dbReference type="PROSITE-ProRule" id="PRU00708"/>
    </source>
</evidence>
<dbReference type="InterPro" id="IPR011990">
    <property type="entry name" value="TPR-like_helical_dom_sf"/>
</dbReference>
<dbReference type="PANTHER" id="PTHR46128:SF307">
    <property type="entry name" value="PENTACOTRIPEPTIDE-REPEAT REGION OF PRORP DOMAIN-CONTAINING PROTEIN"/>
    <property type="match status" value="1"/>
</dbReference>
<evidence type="ECO:0000313" key="5">
    <source>
        <dbReference type="Proteomes" id="UP000507222"/>
    </source>
</evidence>
<dbReference type="InterPro" id="IPR002885">
    <property type="entry name" value="PPR_rpt"/>
</dbReference>
<reference evidence="4 5" key="1">
    <citation type="submission" date="2020-05" db="EMBL/GenBank/DDBJ databases">
        <authorList>
            <person name="Campoy J."/>
            <person name="Schneeberger K."/>
            <person name="Spophaly S."/>
        </authorList>
    </citation>
    <scope>NUCLEOTIDE SEQUENCE [LARGE SCALE GENOMIC DNA]</scope>
    <source>
        <strain evidence="4">PruArmRojPasFocal</strain>
    </source>
</reference>
<dbReference type="AlphaFoldDB" id="A0A6J5U9P5"/>
<feature type="repeat" description="PPR" evidence="3">
    <location>
        <begin position="7"/>
        <end position="41"/>
    </location>
</feature>
<dbReference type="Pfam" id="PF12854">
    <property type="entry name" value="PPR_1"/>
    <property type="match status" value="2"/>
</dbReference>
<dbReference type="PROSITE" id="PS51375">
    <property type="entry name" value="PPR"/>
    <property type="match status" value="1"/>
</dbReference>
<evidence type="ECO:0000256" key="2">
    <source>
        <dbReference type="ARBA" id="ARBA00022737"/>
    </source>
</evidence>
<accession>A0A6J5U9P5</accession>
<name>A0A6J5U9P5_PRUAR</name>
<comment type="similarity">
    <text evidence="1">Belongs to the PPR family. P subfamily.</text>
</comment>
<keyword evidence="2" id="KW-0677">Repeat</keyword>
<dbReference type="PANTHER" id="PTHR46128">
    <property type="entry name" value="MITOCHONDRIAL GROUP I INTRON SPLICING FACTOR CCM1"/>
    <property type="match status" value="1"/>
</dbReference>
<protein>
    <recommendedName>
        <fullName evidence="6">DYW domain-containing protein</fullName>
    </recommendedName>
</protein>
<evidence type="ECO:0000313" key="4">
    <source>
        <dbReference type="EMBL" id="CAB4273156.1"/>
    </source>
</evidence>
<dbReference type="Gene3D" id="1.25.40.10">
    <property type="entry name" value="Tetratricopeptide repeat domain"/>
    <property type="match status" value="1"/>
</dbReference>
<dbReference type="NCBIfam" id="TIGR00756">
    <property type="entry name" value="PPR"/>
    <property type="match status" value="2"/>
</dbReference>
<dbReference type="Proteomes" id="UP000507222">
    <property type="component" value="Unassembled WGS sequence"/>
</dbReference>
<evidence type="ECO:0008006" key="6">
    <source>
        <dbReference type="Google" id="ProtNLM"/>
    </source>
</evidence>
<dbReference type="EMBL" id="CAEKDK010000003">
    <property type="protein sequence ID" value="CAB4273156.1"/>
    <property type="molecule type" value="Genomic_DNA"/>
</dbReference>